<dbReference type="AlphaFoldDB" id="R7TXJ9"/>
<sequence length="187" mass="20185">MKKILTSGRVAHSLNAGGDFPATLDDLFDVALSTADGPVELASDQYQLLKEIALDRAQLKVEVDGLKQVLIRNDLAPLDPGGPMELFGSQPRIGSNFQFTHGELAVKPLSSLSVDIDWANKPDNVQDYYDAYRLYLSAQGVSVSDSWPDHQVNLGSPWGSTGHSGLFGASPGSVIQRTVTDDNNLYP</sequence>
<evidence type="ECO:0000313" key="1">
    <source>
        <dbReference type="EMBL" id="ELT98658.1"/>
    </source>
</evidence>
<evidence type="ECO:0000313" key="3">
    <source>
        <dbReference type="Proteomes" id="UP000014760"/>
    </source>
</evidence>
<keyword evidence="3" id="KW-1185">Reference proteome</keyword>
<name>R7TXJ9_CAPTE</name>
<reference evidence="1 3" key="2">
    <citation type="journal article" date="2013" name="Nature">
        <title>Insights into bilaterian evolution from three spiralian genomes.</title>
        <authorList>
            <person name="Simakov O."/>
            <person name="Marletaz F."/>
            <person name="Cho S.J."/>
            <person name="Edsinger-Gonzales E."/>
            <person name="Havlak P."/>
            <person name="Hellsten U."/>
            <person name="Kuo D.H."/>
            <person name="Larsson T."/>
            <person name="Lv J."/>
            <person name="Arendt D."/>
            <person name="Savage R."/>
            <person name="Osoegawa K."/>
            <person name="de Jong P."/>
            <person name="Grimwood J."/>
            <person name="Chapman J.A."/>
            <person name="Shapiro H."/>
            <person name="Aerts A."/>
            <person name="Otillar R.P."/>
            <person name="Terry A.Y."/>
            <person name="Boore J.L."/>
            <person name="Grigoriev I.V."/>
            <person name="Lindberg D.R."/>
            <person name="Seaver E.C."/>
            <person name="Weisblat D.A."/>
            <person name="Putnam N.H."/>
            <person name="Rokhsar D.S."/>
        </authorList>
    </citation>
    <scope>NUCLEOTIDE SEQUENCE</scope>
    <source>
        <strain evidence="1 3">I ESC-2004</strain>
    </source>
</reference>
<feature type="non-terminal residue" evidence="1">
    <location>
        <position position="187"/>
    </location>
</feature>
<protein>
    <submittedName>
        <fullName evidence="1 2">Uncharacterized protein</fullName>
    </submittedName>
</protein>
<accession>R7TXJ9</accession>
<reference evidence="2" key="3">
    <citation type="submission" date="2015-06" db="UniProtKB">
        <authorList>
            <consortium name="EnsemblMetazoa"/>
        </authorList>
    </citation>
    <scope>IDENTIFICATION</scope>
</reference>
<proteinExistence type="predicted"/>
<dbReference type="HOGENOM" id="CLU_1451082_0_0_1"/>
<reference evidence="3" key="1">
    <citation type="submission" date="2012-12" db="EMBL/GenBank/DDBJ databases">
        <authorList>
            <person name="Hellsten U."/>
            <person name="Grimwood J."/>
            <person name="Chapman J.A."/>
            <person name="Shapiro H."/>
            <person name="Aerts A."/>
            <person name="Otillar R.P."/>
            <person name="Terry A.Y."/>
            <person name="Boore J.L."/>
            <person name="Simakov O."/>
            <person name="Marletaz F."/>
            <person name="Cho S.-J."/>
            <person name="Edsinger-Gonzales E."/>
            <person name="Havlak P."/>
            <person name="Kuo D.-H."/>
            <person name="Larsson T."/>
            <person name="Lv J."/>
            <person name="Arendt D."/>
            <person name="Savage R."/>
            <person name="Osoegawa K."/>
            <person name="de Jong P."/>
            <person name="Lindberg D.R."/>
            <person name="Seaver E.C."/>
            <person name="Weisblat D.A."/>
            <person name="Putnam N.H."/>
            <person name="Grigoriev I.V."/>
            <person name="Rokhsar D.S."/>
        </authorList>
    </citation>
    <scope>NUCLEOTIDE SEQUENCE</scope>
    <source>
        <strain evidence="3">I ESC-2004</strain>
    </source>
</reference>
<organism evidence="1">
    <name type="scientific">Capitella teleta</name>
    <name type="common">Polychaete worm</name>
    <dbReference type="NCBI Taxonomy" id="283909"/>
    <lineage>
        <taxon>Eukaryota</taxon>
        <taxon>Metazoa</taxon>
        <taxon>Spiralia</taxon>
        <taxon>Lophotrochozoa</taxon>
        <taxon>Annelida</taxon>
        <taxon>Polychaeta</taxon>
        <taxon>Sedentaria</taxon>
        <taxon>Scolecida</taxon>
        <taxon>Capitellidae</taxon>
        <taxon>Capitella</taxon>
    </lineage>
</organism>
<dbReference type="Proteomes" id="UP000014760">
    <property type="component" value="Unassembled WGS sequence"/>
</dbReference>
<evidence type="ECO:0000313" key="2">
    <source>
        <dbReference type="EnsemblMetazoa" id="CapteP187783"/>
    </source>
</evidence>
<dbReference type="EMBL" id="AMQN01048807">
    <property type="status" value="NOT_ANNOTATED_CDS"/>
    <property type="molecule type" value="Genomic_DNA"/>
</dbReference>
<dbReference type="EnsemblMetazoa" id="CapteT187783">
    <property type="protein sequence ID" value="CapteP187783"/>
    <property type="gene ID" value="CapteG187783"/>
</dbReference>
<dbReference type="STRING" id="283909.R7TXJ9"/>
<gene>
    <name evidence="1" type="ORF">CAPTEDRAFT_187783</name>
</gene>
<dbReference type="EMBL" id="KB307668">
    <property type="protein sequence ID" value="ELT98658.1"/>
    <property type="molecule type" value="Genomic_DNA"/>
</dbReference>